<dbReference type="GO" id="GO:0043565">
    <property type="term" value="F:sequence-specific DNA binding"/>
    <property type="evidence" value="ECO:0007669"/>
    <property type="project" value="TreeGrafter"/>
</dbReference>
<protein>
    <submittedName>
        <fullName evidence="6">LysR-type transcriptional regulator</fullName>
    </submittedName>
</protein>
<sequence>MLNKLDALKYFCTAAQTLNFREAANQLAVSPPVISRAVNELESELGEQLFKRTTRNITLTNFGEEFLLQAEQLLRDSEKLFGLGKKKQNDMAGVVRITLPKLRDQEEILFELLQALEPYPELVIDWRVDAARLDNVKHRIDIGIRAGHDPDPNFIIRPLTKMHEIFVASPAFIQRWGMPKNLDDMQRNFPISSLLNANTGRPWEIYLNEHQVLVPQKIGFITTDLYCELQAALAGKTITHIGNTVCKPYLESGQLIQLFPEQQSELWQLYLYRPYQAVTSLRVLKVFDLLTEIMQRRYS</sequence>
<dbReference type="GO" id="GO:0006351">
    <property type="term" value="P:DNA-templated transcription"/>
    <property type="evidence" value="ECO:0007669"/>
    <property type="project" value="TreeGrafter"/>
</dbReference>
<dbReference type="InterPro" id="IPR036388">
    <property type="entry name" value="WH-like_DNA-bd_sf"/>
</dbReference>
<evidence type="ECO:0000256" key="3">
    <source>
        <dbReference type="ARBA" id="ARBA00023125"/>
    </source>
</evidence>
<dbReference type="Pfam" id="PF00126">
    <property type="entry name" value="HTH_1"/>
    <property type="match status" value="1"/>
</dbReference>
<evidence type="ECO:0000256" key="2">
    <source>
        <dbReference type="ARBA" id="ARBA00023015"/>
    </source>
</evidence>
<dbReference type="InterPro" id="IPR036390">
    <property type="entry name" value="WH_DNA-bd_sf"/>
</dbReference>
<keyword evidence="7" id="KW-1185">Reference proteome</keyword>
<keyword evidence="3" id="KW-0238">DNA-binding</keyword>
<dbReference type="Proteomes" id="UP000254253">
    <property type="component" value="Unassembled WGS sequence"/>
</dbReference>
<evidence type="ECO:0000313" key="6">
    <source>
        <dbReference type="EMBL" id="SUT95134.1"/>
    </source>
</evidence>
<name>A0A380U1Y7_ACTLI</name>
<dbReference type="Pfam" id="PF03466">
    <property type="entry name" value="LysR_substrate"/>
    <property type="match status" value="1"/>
</dbReference>
<gene>
    <name evidence="6" type="primary">dmlR_6</name>
    <name evidence="6" type="ORF">NCTC4191_01803</name>
</gene>
<dbReference type="PANTHER" id="PTHR30537">
    <property type="entry name" value="HTH-TYPE TRANSCRIPTIONAL REGULATOR"/>
    <property type="match status" value="1"/>
</dbReference>
<dbReference type="InterPro" id="IPR058163">
    <property type="entry name" value="LysR-type_TF_proteobact-type"/>
</dbReference>
<organism evidence="6 7">
    <name type="scientific">Actinobacillus lignieresii</name>
    <dbReference type="NCBI Taxonomy" id="720"/>
    <lineage>
        <taxon>Bacteria</taxon>
        <taxon>Pseudomonadati</taxon>
        <taxon>Pseudomonadota</taxon>
        <taxon>Gammaproteobacteria</taxon>
        <taxon>Pasteurellales</taxon>
        <taxon>Pasteurellaceae</taxon>
        <taxon>Actinobacillus</taxon>
    </lineage>
</organism>
<dbReference type="AlphaFoldDB" id="A0A380U1Y7"/>
<dbReference type="InterPro" id="IPR005119">
    <property type="entry name" value="LysR_subst-bd"/>
</dbReference>
<evidence type="ECO:0000256" key="4">
    <source>
        <dbReference type="ARBA" id="ARBA00023163"/>
    </source>
</evidence>
<keyword evidence="4" id="KW-0804">Transcription</keyword>
<reference evidence="6 7" key="1">
    <citation type="submission" date="2018-06" db="EMBL/GenBank/DDBJ databases">
        <authorList>
            <consortium name="Pathogen Informatics"/>
            <person name="Doyle S."/>
        </authorList>
    </citation>
    <scope>NUCLEOTIDE SEQUENCE [LARGE SCALE GENOMIC DNA]</scope>
    <source>
        <strain evidence="6 7">NCTC4191</strain>
    </source>
</reference>
<dbReference type="GO" id="GO:0003700">
    <property type="term" value="F:DNA-binding transcription factor activity"/>
    <property type="evidence" value="ECO:0007669"/>
    <property type="project" value="InterPro"/>
</dbReference>
<accession>A0A380U1Y7</accession>
<proteinExistence type="inferred from homology"/>
<dbReference type="RefSeq" id="WP_115590867.1">
    <property type="nucleotide sequence ID" value="NZ_UFRN01000002.1"/>
</dbReference>
<dbReference type="SUPFAM" id="SSF53850">
    <property type="entry name" value="Periplasmic binding protein-like II"/>
    <property type="match status" value="1"/>
</dbReference>
<comment type="similarity">
    <text evidence="1">Belongs to the LysR transcriptional regulatory family.</text>
</comment>
<dbReference type="EMBL" id="UFRN01000002">
    <property type="protein sequence ID" value="SUT95134.1"/>
    <property type="molecule type" value="Genomic_DNA"/>
</dbReference>
<keyword evidence="2" id="KW-0805">Transcription regulation</keyword>
<evidence type="ECO:0000313" key="7">
    <source>
        <dbReference type="Proteomes" id="UP000254253"/>
    </source>
</evidence>
<dbReference type="FunFam" id="1.10.10.10:FF:000001">
    <property type="entry name" value="LysR family transcriptional regulator"/>
    <property type="match status" value="1"/>
</dbReference>
<dbReference type="SUPFAM" id="SSF46785">
    <property type="entry name" value="Winged helix' DNA-binding domain"/>
    <property type="match status" value="1"/>
</dbReference>
<evidence type="ECO:0000259" key="5">
    <source>
        <dbReference type="PROSITE" id="PS50931"/>
    </source>
</evidence>
<dbReference type="Gene3D" id="1.10.10.10">
    <property type="entry name" value="Winged helix-like DNA-binding domain superfamily/Winged helix DNA-binding domain"/>
    <property type="match status" value="1"/>
</dbReference>
<dbReference type="InterPro" id="IPR000847">
    <property type="entry name" value="LysR_HTH_N"/>
</dbReference>
<dbReference type="PROSITE" id="PS50931">
    <property type="entry name" value="HTH_LYSR"/>
    <property type="match status" value="1"/>
</dbReference>
<dbReference type="Gene3D" id="3.40.190.290">
    <property type="match status" value="1"/>
</dbReference>
<dbReference type="PANTHER" id="PTHR30537:SF72">
    <property type="entry name" value="LYSR FAMILY TRANSCRIPTIONAL REGULATOR"/>
    <property type="match status" value="1"/>
</dbReference>
<evidence type="ECO:0000256" key="1">
    <source>
        <dbReference type="ARBA" id="ARBA00009437"/>
    </source>
</evidence>
<feature type="domain" description="HTH lysR-type" evidence="5">
    <location>
        <begin position="1"/>
        <end position="60"/>
    </location>
</feature>
<dbReference type="PRINTS" id="PR00039">
    <property type="entry name" value="HTHLYSR"/>
</dbReference>